<dbReference type="PANTHER" id="PTHR23360">
    <property type="entry name" value="G-PROTEIN COUPLED RECEPTORS FAMILY 1 PROFILE DOMAIN-CONTAINING PROTEIN-RELATED"/>
    <property type="match status" value="1"/>
</dbReference>
<dbReference type="WBParaSite" id="L893_g30273.t1">
    <property type="protein sequence ID" value="L893_g30273.t1"/>
    <property type="gene ID" value="L893_g30273"/>
</dbReference>
<keyword evidence="4 5" id="KW-0472">Membrane</keyword>
<feature type="transmembrane region" description="Helical" evidence="5">
    <location>
        <begin position="172"/>
        <end position="198"/>
    </location>
</feature>
<evidence type="ECO:0000256" key="2">
    <source>
        <dbReference type="ARBA" id="ARBA00022692"/>
    </source>
</evidence>
<feature type="transmembrane region" description="Helical" evidence="5">
    <location>
        <begin position="42"/>
        <end position="63"/>
    </location>
</feature>
<accession>A0A1I7ZVS8</accession>
<evidence type="ECO:0000256" key="5">
    <source>
        <dbReference type="SAM" id="Phobius"/>
    </source>
</evidence>
<evidence type="ECO:0000259" key="6">
    <source>
        <dbReference type="PROSITE" id="PS50262"/>
    </source>
</evidence>
<dbReference type="Gene3D" id="1.20.1070.10">
    <property type="entry name" value="Rhodopsin 7-helix transmembrane proteins"/>
    <property type="match status" value="1"/>
</dbReference>
<dbReference type="CDD" id="cd00637">
    <property type="entry name" value="7tm_classA_rhodopsin-like"/>
    <property type="match status" value="1"/>
</dbReference>
<protein>
    <submittedName>
        <fullName evidence="8">G_PROTEIN_RECEP_F1_2 domain-containing protein</fullName>
    </submittedName>
</protein>
<keyword evidence="7" id="KW-1185">Reference proteome</keyword>
<dbReference type="AlphaFoldDB" id="A0A1I7ZVS8"/>
<keyword evidence="3 5" id="KW-1133">Transmembrane helix</keyword>
<evidence type="ECO:0000256" key="1">
    <source>
        <dbReference type="ARBA" id="ARBA00004370"/>
    </source>
</evidence>
<keyword evidence="2 5" id="KW-0812">Transmembrane</keyword>
<feature type="transmembrane region" description="Helical" evidence="5">
    <location>
        <begin position="230"/>
        <end position="251"/>
    </location>
</feature>
<evidence type="ECO:0000256" key="3">
    <source>
        <dbReference type="ARBA" id="ARBA00022989"/>
    </source>
</evidence>
<sequence length="332" mass="37572">MELQSYVNSYGYTFLGSLLVVFNLPVLVVASCSKELRNQYGVLILSLFNALLCGAVSVAYGVQRLILYSTGNQDALVTLSECLYNPVTFLLIWTFTLTGLGLLMDSIDRLLVITYPITYFLHNSTIVVVLNTTACVLNACIIFFAYFQTLHREPDVMVGVLCNHKEIFSEDIFIFLVSTRTCFAMVAIVLMCVVLLLLNRYHKTTAKQTFLTDAKIRRFRARQIGYTKTMLVSCVATILVFILPSAFAIVARVTDMPRQVTTWTRFITFFNSFNIAILIIYRQKDIRCRLFRIINLVLRKNVLQASAIETTGTDELPRIRSPGRPITAKGFI</sequence>
<feature type="transmembrane region" description="Helical" evidence="5">
    <location>
        <begin position="12"/>
        <end position="30"/>
    </location>
</feature>
<feature type="transmembrane region" description="Helical" evidence="5">
    <location>
        <begin position="125"/>
        <end position="147"/>
    </location>
</feature>
<dbReference type="InterPro" id="IPR017452">
    <property type="entry name" value="GPCR_Rhodpsn_7TM"/>
</dbReference>
<dbReference type="PROSITE" id="PS50262">
    <property type="entry name" value="G_PROTEIN_RECEP_F1_2"/>
    <property type="match status" value="1"/>
</dbReference>
<evidence type="ECO:0000313" key="7">
    <source>
        <dbReference type="Proteomes" id="UP000095287"/>
    </source>
</evidence>
<evidence type="ECO:0000313" key="8">
    <source>
        <dbReference type="WBParaSite" id="L893_g30273.t1"/>
    </source>
</evidence>
<dbReference type="GO" id="GO:0016020">
    <property type="term" value="C:membrane"/>
    <property type="evidence" value="ECO:0007669"/>
    <property type="project" value="UniProtKB-SubCell"/>
</dbReference>
<feature type="transmembrane region" description="Helical" evidence="5">
    <location>
        <begin position="263"/>
        <end position="281"/>
    </location>
</feature>
<feature type="transmembrane region" description="Helical" evidence="5">
    <location>
        <begin position="83"/>
        <end position="104"/>
    </location>
</feature>
<dbReference type="PANTHER" id="PTHR23360:SF26">
    <property type="entry name" value="G-PROTEIN COUPLED RECEPTORS FAMILY 1 PROFILE DOMAIN-CONTAINING PROTEIN"/>
    <property type="match status" value="1"/>
</dbReference>
<dbReference type="Proteomes" id="UP000095287">
    <property type="component" value="Unplaced"/>
</dbReference>
<evidence type="ECO:0000256" key="4">
    <source>
        <dbReference type="ARBA" id="ARBA00023136"/>
    </source>
</evidence>
<dbReference type="InterPro" id="IPR047130">
    <property type="entry name" value="7TM_GPCR_Srsx_nematod"/>
</dbReference>
<proteinExistence type="predicted"/>
<feature type="domain" description="G-protein coupled receptors family 1 profile" evidence="6">
    <location>
        <begin position="22"/>
        <end position="279"/>
    </location>
</feature>
<organism evidence="7 8">
    <name type="scientific">Steinernema glaseri</name>
    <dbReference type="NCBI Taxonomy" id="37863"/>
    <lineage>
        <taxon>Eukaryota</taxon>
        <taxon>Metazoa</taxon>
        <taxon>Ecdysozoa</taxon>
        <taxon>Nematoda</taxon>
        <taxon>Chromadorea</taxon>
        <taxon>Rhabditida</taxon>
        <taxon>Tylenchina</taxon>
        <taxon>Panagrolaimomorpha</taxon>
        <taxon>Strongyloidoidea</taxon>
        <taxon>Steinernematidae</taxon>
        <taxon>Steinernema</taxon>
    </lineage>
</organism>
<dbReference type="SUPFAM" id="SSF81321">
    <property type="entry name" value="Family A G protein-coupled receptor-like"/>
    <property type="match status" value="1"/>
</dbReference>
<name>A0A1I7ZVS8_9BILA</name>
<comment type="subcellular location">
    <subcellularLocation>
        <location evidence="1">Membrane</location>
    </subcellularLocation>
</comment>
<reference evidence="8" key="1">
    <citation type="submission" date="2016-11" db="UniProtKB">
        <authorList>
            <consortium name="WormBaseParasite"/>
        </authorList>
    </citation>
    <scope>IDENTIFICATION</scope>
</reference>